<dbReference type="FunFam" id="3.30.420.140:FF:000001">
    <property type="entry name" value="RNA-binding transcriptional accessory protein"/>
    <property type="match status" value="1"/>
</dbReference>
<dbReference type="Pfam" id="PF09371">
    <property type="entry name" value="Tex_N"/>
    <property type="match status" value="1"/>
</dbReference>
<dbReference type="GO" id="GO:0003735">
    <property type="term" value="F:structural constituent of ribosome"/>
    <property type="evidence" value="ECO:0007669"/>
    <property type="project" value="TreeGrafter"/>
</dbReference>
<dbReference type="SUPFAM" id="SSF50249">
    <property type="entry name" value="Nucleic acid-binding proteins"/>
    <property type="match status" value="1"/>
</dbReference>
<dbReference type="SUPFAM" id="SSF53098">
    <property type="entry name" value="Ribonuclease H-like"/>
    <property type="match status" value="1"/>
</dbReference>
<dbReference type="GO" id="GO:0006139">
    <property type="term" value="P:nucleobase-containing compound metabolic process"/>
    <property type="evidence" value="ECO:0007669"/>
    <property type="project" value="InterPro"/>
</dbReference>
<dbReference type="PANTHER" id="PTHR10724">
    <property type="entry name" value="30S RIBOSOMAL PROTEIN S1"/>
    <property type="match status" value="1"/>
</dbReference>
<organism evidence="3 4">
    <name type="scientific">Ottowia oryzae</name>
    <dbReference type="NCBI Taxonomy" id="2109914"/>
    <lineage>
        <taxon>Bacteria</taxon>
        <taxon>Pseudomonadati</taxon>
        <taxon>Pseudomonadota</taxon>
        <taxon>Betaproteobacteria</taxon>
        <taxon>Burkholderiales</taxon>
        <taxon>Comamonadaceae</taxon>
        <taxon>Ottowia</taxon>
    </lineage>
</organism>
<dbReference type="Pfam" id="PF00575">
    <property type="entry name" value="S1"/>
    <property type="match status" value="1"/>
</dbReference>
<dbReference type="GO" id="GO:0003729">
    <property type="term" value="F:mRNA binding"/>
    <property type="evidence" value="ECO:0007669"/>
    <property type="project" value="TreeGrafter"/>
</dbReference>
<gene>
    <name evidence="3" type="ORF">C6570_11750</name>
</gene>
<name>A0A2S0MG99_9BURK</name>
<dbReference type="Proteomes" id="UP000239709">
    <property type="component" value="Chromosome"/>
</dbReference>
<dbReference type="InterPro" id="IPR003029">
    <property type="entry name" value="S1_domain"/>
</dbReference>
<dbReference type="RefSeq" id="WP_106703377.1">
    <property type="nucleotide sequence ID" value="NZ_CP027666.1"/>
</dbReference>
<evidence type="ECO:0000313" key="3">
    <source>
        <dbReference type="EMBL" id="AVO34827.1"/>
    </source>
</evidence>
<dbReference type="Pfam" id="PF22706">
    <property type="entry name" value="Tex_central_region"/>
    <property type="match status" value="1"/>
</dbReference>
<dbReference type="InterPro" id="IPR055179">
    <property type="entry name" value="Tex-like_central_region"/>
</dbReference>
<dbReference type="InterPro" id="IPR037027">
    <property type="entry name" value="YqgF/RNaseH-like_dom_sf"/>
</dbReference>
<dbReference type="EMBL" id="CP027666">
    <property type="protein sequence ID" value="AVO34827.1"/>
    <property type="molecule type" value="Genomic_DNA"/>
</dbReference>
<reference evidence="3 4" key="1">
    <citation type="submission" date="2018-03" db="EMBL/GenBank/DDBJ databases">
        <title>Genome sequencing of Ottowia sp.</title>
        <authorList>
            <person name="Kim S.-J."/>
            <person name="Heo J."/>
            <person name="Kwon S.-W."/>
        </authorList>
    </citation>
    <scope>NUCLEOTIDE SEQUENCE [LARGE SCALE GENOMIC DNA]</scope>
    <source>
        <strain evidence="3 4">KADR8-3</strain>
    </source>
</reference>
<dbReference type="InterPro" id="IPR023319">
    <property type="entry name" value="Tex-like_HTH_dom_sf"/>
</dbReference>
<dbReference type="FunFam" id="1.10.10.650:FF:000001">
    <property type="entry name" value="S1 RNA-binding domain 1"/>
    <property type="match status" value="1"/>
</dbReference>
<dbReference type="PANTHER" id="PTHR10724:SF10">
    <property type="entry name" value="S1 RNA-BINDING DOMAIN-CONTAINING PROTEIN 1"/>
    <property type="match status" value="1"/>
</dbReference>
<feature type="region of interest" description="Disordered" evidence="1">
    <location>
        <begin position="749"/>
        <end position="785"/>
    </location>
</feature>
<dbReference type="AlphaFoldDB" id="A0A2S0MG99"/>
<dbReference type="SUPFAM" id="SSF47781">
    <property type="entry name" value="RuvA domain 2-like"/>
    <property type="match status" value="2"/>
</dbReference>
<dbReference type="InterPro" id="IPR044146">
    <property type="entry name" value="S1_Tex"/>
</dbReference>
<dbReference type="InterPro" id="IPR006641">
    <property type="entry name" value="YqgF/RNaseH-like_dom"/>
</dbReference>
<evidence type="ECO:0000313" key="4">
    <source>
        <dbReference type="Proteomes" id="UP000239709"/>
    </source>
</evidence>
<dbReference type="Pfam" id="PF17674">
    <property type="entry name" value="HHH_9"/>
    <property type="match status" value="1"/>
</dbReference>
<dbReference type="FunFam" id="2.40.50.140:FF:000051">
    <property type="entry name" value="RNA-binding transcriptional accessory protein"/>
    <property type="match status" value="1"/>
</dbReference>
<dbReference type="InterPro" id="IPR012337">
    <property type="entry name" value="RNaseH-like_sf"/>
</dbReference>
<dbReference type="GO" id="GO:0006412">
    <property type="term" value="P:translation"/>
    <property type="evidence" value="ECO:0007669"/>
    <property type="project" value="TreeGrafter"/>
</dbReference>
<feature type="domain" description="S1 motif" evidence="2">
    <location>
        <begin position="677"/>
        <end position="746"/>
    </location>
</feature>
<feature type="compositionally biased region" description="Basic and acidic residues" evidence="1">
    <location>
        <begin position="751"/>
        <end position="764"/>
    </location>
</feature>
<dbReference type="PROSITE" id="PS50126">
    <property type="entry name" value="S1"/>
    <property type="match status" value="1"/>
</dbReference>
<dbReference type="SMART" id="SM00316">
    <property type="entry name" value="S1"/>
    <property type="match status" value="1"/>
</dbReference>
<dbReference type="Pfam" id="PF12836">
    <property type="entry name" value="HHH_3"/>
    <property type="match status" value="1"/>
</dbReference>
<dbReference type="Pfam" id="PF16921">
    <property type="entry name" value="Tex_YqgF"/>
    <property type="match status" value="1"/>
</dbReference>
<dbReference type="InterPro" id="IPR023323">
    <property type="entry name" value="Tex-like_dom_sf"/>
</dbReference>
<dbReference type="Gene3D" id="1.10.3500.10">
    <property type="entry name" value="Tex N-terminal region-like"/>
    <property type="match status" value="1"/>
</dbReference>
<dbReference type="FunFam" id="1.10.150.310:FF:000001">
    <property type="entry name" value="RNA-binding transcriptional accessory protein"/>
    <property type="match status" value="1"/>
</dbReference>
<protein>
    <submittedName>
        <fullName evidence="3">RNA-binding transcriptional accessory protein</fullName>
    </submittedName>
</protein>
<evidence type="ECO:0000259" key="2">
    <source>
        <dbReference type="PROSITE" id="PS50126"/>
    </source>
</evidence>
<sequence length="799" mass="86874">MYQLTIPAQIAAELKVREAQVQTAIDLLDGGATVPFIARYRKEATGGLDDVQMRELEARLAYLRELHDRRAAVLKSIDEQGKLTPELRAAIEAAPTKQELEDLYLPYKQKRRTKGQIAREFGIEPLADQLFANPSLDPNEAAKPFVKAEKGEGGEDFTTVPAVLDGVRDILSERWAEDAQLVQGLREWLWAEGLLQSKLASGKNENDPEVAKFRDYFDYDEPIGRVPSHRALAVFRGRQLEILDAKLVLPEADTAPAATKTAATPSLAEGRIALHLGWSHAGRPADDLLRKCVAWTWRVKLSLSTERDLFARLREDAEAVAIKVFGDNLRDLLLAAPAGQKVVMGLDPGIRTGVKVAVVDATGKLVETATVFPHEPRKDWEGSLHTLGKLVAKHGVQLIAIGNGTASRETDKLAGDLIKLVQKMAAAQAGVSLPAIEKVVISEAGASVYSASEYASQELPDVDVSLRGAASIARRLQDPLAELVKIDPKSIGVGQYQHDVNQSELARQLDAVVEDCVNGVGVDLNTASAPLLARVSGLSGTVAKAVVRWREQHGAFDSRQQLLEVSGLGPKTFEQSAGFLRIRGGSNPLDVTGVHPETYPVVEQIIVSTGKPIDQIMGRAELLKPLKPEQFATPQFGAVTVKDILVELEKPGRDPRPDFKVARFNDGVEDIADLREGMVLEGTVSNVAQFGAFVDLGVHQDGLVHVSQLANRFVSDAREVVKTGQIVKVKVLEVDAPRKRISLTMKLDAQAPRRDAPRENRFEGAGRNQRSGQGGRRDSAPAADNQMAAAFAKLQGLRK</sequence>
<dbReference type="Gene3D" id="1.10.150.310">
    <property type="entry name" value="Tex RuvX-like domain-like"/>
    <property type="match status" value="1"/>
</dbReference>
<dbReference type="InterPro" id="IPR032639">
    <property type="entry name" value="Tex_YqgF"/>
</dbReference>
<dbReference type="InterPro" id="IPR018974">
    <property type="entry name" value="Tex-like_N"/>
</dbReference>
<dbReference type="SMART" id="SM00732">
    <property type="entry name" value="YqgFc"/>
    <property type="match status" value="1"/>
</dbReference>
<dbReference type="InterPro" id="IPR012340">
    <property type="entry name" value="NA-bd_OB-fold"/>
</dbReference>
<dbReference type="SUPFAM" id="SSF158832">
    <property type="entry name" value="Tex N-terminal region-like"/>
    <property type="match status" value="1"/>
</dbReference>
<dbReference type="InterPro" id="IPR050437">
    <property type="entry name" value="Ribos_protein_bS1-like"/>
</dbReference>
<keyword evidence="4" id="KW-1185">Reference proteome</keyword>
<dbReference type="GO" id="GO:0005737">
    <property type="term" value="C:cytoplasm"/>
    <property type="evidence" value="ECO:0007669"/>
    <property type="project" value="UniProtKB-ARBA"/>
</dbReference>
<proteinExistence type="predicted"/>
<dbReference type="OrthoDB" id="9804714at2"/>
<accession>A0A2S0MG99</accession>
<dbReference type="KEGG" id="otk:C6570_11750"/>
<dbReference type="CDD" id="cd05685">
    <property type="entry name" value="S1_Tex"/>
    <property type="match status" value="1"/>
</dbReference>
<dbReference type="Gene3D" id="2.40.50.140">
    <property type="entry name" value="Nucleic acid-binding proteins"/>
    <property type="match status" value="1"/>
</dbReference>
<evidence type="ECO:0000256" key="1">
    <source>
        <dbReference type="SAM" id="MobiDB-lite"/>
    </source>
</evidence>
<dbReference type="Gene3D" id="3.30.420.140">
    <property type="entry name" value="YqgF/RNase H-like domain"/>
    <property type="match status" value="1"/>
</dbReference>
<dbReference type="InterPro" id="IPR010994">
    <property type="entry name" value="RuvA_2-like"/>
</dbReference>
<dbReference type="InterPro" id="IPR041692">
    <property type="entry name" value="HHH_9"/>
</dbReference>
<dbReference type="Gene3D" id="1.10.10.650">
    <property type="entry name" value="RuvA domain 2-like"/>
    <property type="match status" value="1"/>
</dbReference>